<sequence>MSMSFDSPSFIYKTPEQCRQRISDAVYSIDSEEWLFCNGLSSIMSPCSQSDEQDKNVANSWNGTNLHYRRRNRLETRLEELQKDVDCLSHKLRANVDSSMTLDTSSCLATSRERKNELESFKMSGLVDKRRNGSREQLSETARTVNSTVKALRQLKEVTAEKDQLKLELERTKRALDAAEKKCKNAEKSKKAYDKLKARCDLLQDSLQLSEKIRLRQKKVMKHLQVQQQAKSAKKESEEQKMKNTAGMKTVSRLAKESTFCHKTATPSWQELNARRDTTARKHAHTIYDAMDSCTVSDEEQDKDKKTGLDTHEQAPSKPTAAWRPQNPHSMLKPATQTAIQSCIDRQPHSSISQISSVRSSRIATNITRPTSQVQVQQRKAMRQAAIWARSRGAAVDISTSTVPKTTRKNSSSARPKNSFLAPTQASLRRVHDLHRRGDHGRPLFVV</sequence>
<dbReference type="EMBL" id="CAKKTJ010000119">
    <property type="protein sequence ID" value="CAH0475005.1"/>
    <property type="molecule type" value="Genomic_DNA"/>
</dbReference>
<feature type="region of interest" description="Disordered" evidence="2">
    <location>
        <begin position="399"/>
        <end position="421"/>
    </location>
</feature>
<evidence type="ECO:0000256" key="1">
    <source>
        <dbReference type="SAM" id="Coils"/>
    </source>
</evidence>
<feature type="region of interest" description="Disordered" evidence="2">
    <location>
        <begin position="295"/>
        <end position="371"/>
    </location>
</feature>
<organism evidence="3 4">
    <name type="scientific">Peronospora belbahrii</name>
    <dbReference type="NCBI Taxonomy" id="622444"/>
    <lineage>
        <taxon>Eukaryota</taxon>
        <taxon>Sar</taxon>
        <taxon>Stramenopiles</taxon>
        <taxon>Oomycota</taxon>
        <taxon>Peronosporomycetes</taxon>
        <taxon>Peronosporales</taxon>
        <taxon>Peronosporaceae</taxon>
        <taxon>Peronospora</taxon>
    </lineage>
</organism>
<reference evidence="3" key="1">
    <citation type="submission" date="2021-11" db="EMBL/GenBank/DDBJ databases">
        <authorList>
            <person name="Islam A."/>
            <person name="Islam S."/>
            <person name="Flora M.S."/>
            <person name="Rahman M."/>
            <person name="Ziaur R.M."/>
            <person name="Epstein J.H."/>
            <person name="Hassan M."/>
            <person name="Klassen M."/>
            <person name="Woodard K."/>
            <person name="Webb A."/>
            <person name="Webby R.J."/>
            <person name="El Zowalaty M.E."/>
        </authorList>
    </citation>
    <scope>NUCLEOTIDE SEQUENCE</scope>
    <source>
        <strain evidence="3">Pbs3</strain>
    </source>
</reference>
<keyword evidence="1" id="KW-0175">Coiled coil</keyword>
<feature type="coiled-coil region" evidence="1">
    <location>
        <begin position="148"/>
        <end position="206"/>
    </location>
</feature>
<feature type="compositionally biased region" description="Basic and acidic residues" evidence="2">
    <location>
        <begin position="302"/>
        <end position="315"/>
    </location>
</feature>
<name>A0AAU9KR36_9STRA</name>
<evidence type="ECO:0000313" key="3">
    <source>
        <dbReference type="EMBL" id="CAH0475005.1"/>
    </source>
</evidence>
<feature type="compositionally biased region" description="Low complexity" evidence="2">
    <location>
        <begin position="350"/>
        <end position="363"/>
    </location>
</feature>
<protein>
    <submittedName>
        <fullName evidence="3">Uncharacterized protein</fullName>
    </submittedName>
</protein>
<evidence type="ECO:0000256" key="2">
    <source>
        <dbReference type="SAM" id="MobiDB-lite"/>
    </source>
</evidence>
<evidence type="ECO:0000313" key="4">
    <source>
        <dbReference type="Proteomes" id="UP001160483"/>
    </source>
</evidence>
<gene>
    <name evidence="3" type="ORF">PBS003_LOCUS1841</name>
</gene>
<feature type="compositionally biased region" description="Basic and acidic residues" evidence="2">
    <location>
        <begin position="233"/>
        <end position="242"/>
    </location>
</feature>
<proteinExistence type="predicted"/>
<dbReference type="AlphaFoldDB" id="A0AAU9KR36"/>
<feature type="coiled-coil region" evidence="1">
    <location>
        <begin position="64"/>
        <end position="91"/>
    </location>
</feature>
<feature type="region of interest" description="Disordered" evidence="2">
    <location>
        <begin position="227"/>
        <end position="246"/>
    </location>
</feature>
<comment type="caution">
    <text evidence="3">The sequence shown here is derived from an EMBL/GenBank/DDBJ whole genome shotgun (WGS) entry which is preliminary data.</text>
</comment>
<dbReference type="Proteomes" id="UP001160483">
    <property type="component" value="Unassembled WGS sequence"/>
</dbReference>
<accession>A0AAU9KR36</accession>